<comment type="similarity">
    <text evidence="2">Belongs to the UPF0057 (PMP3) family.</text>
</comment>
<evidence type="ECO:0000256" key="5">
    <source>
        <dbReference type="ARBA" id="ARBA00023136"/>
    </source>
</evidence>
<evidence type="ECO:0000313" key="10">
    <source>
        <dbReference type="EMBL" id="CAX44066.1"/>
    </source>
</evidence>
<reference evidence="10 11" key="1">
    <citation type="journal article" date="2009" name="Genome Res.">
        <title>Comparative genomics of the fungal pathogens Candida dubliniensis and Candida albicans.</title>
        <authorList>
            <person name="Jackson A.P."/>
            <person name="Gamble J.A."/>
            <person name="Yeomans T."/>
            <person name="Moran G.P."/>
            <person name="Saunders D."/>
            <person name="Harris D."/>
            <person name="Aslett M."/>
            <person name="Barrell J.F."/>
            <person name="Butler G."/>
            <person name="Citiulo F."/>
            <person name="Coleman D.C."/>
            <person name="de Groot P.W.J."/>
            <person name="Goodwin T.J."/>
            <person name="Quail M.A."/>
            <person name="McQuillan J."/>
            <person name="Munro C.A."/>
            <person name="Pain A."/>
            <person name="Poulter R.T."/>
            <person name="Rajandream M.A."/>
            <person name="Renauld H."/>
            <person name="Spiering M.J."/>
            <person name="Tivey A."/>
            <person name="Gow N.A.R."/>
            <person name="Barrell B."/>
            <person name="Sullivan D.J."/>
            <person name="Berriman M."/>
        </authorList>
    </citation>
    <scope>NUCLEOTIDE SEQUENCE [LARGE SCALE GENOMIC DNA]</scope>
    <source>
        <strain evidence="11">CD36 / ATCC MYA-646 / CBS 7987 / NCPF 3949 / NRRL Y-17841</strain>
    </source>
</reference>
<name>B9WCE4_CANDC</name>
<dbReference type="eggNOG" id="KOG1773">
    <property type="taxonomic scope" value="Eukaryota"/>
</dbReference>
<dbReference type="PANTHER" id="PTHR21659:SF57">
    <property type="entry name" value="PLASMA MEMBRANE PROTEOLIPID 31"/>
    <property type="match status" value="1"/>
</dbReference>
<dbReference type="KEGG" id="cdu:CD36_22870"/>
<feature type="signal peptide" evidence="8">
    <location>
        <begin position="1"/>
        <end position="24"/>
    </location>
</feature>
<dbReference type="GO" id="GO:0016020">
    <property type="term" value="C:membrane"/>
    <property type="evidence" value="ECO:0007669"/>
    <property type="project" value="UniProtKB-SubCell"/>
</dbReference>
<gene>
    <name evidence="9" type="ordered locus">Cd36_22870</name>
    <name evidence="10" type="ORF">CD36_22870</name>
</gene>
<protein>
    <recommendedName>
        <fullName evidence="12">Stress response RCI peptide</fullName>
    </recommendedName>
</protein>
<evidence type="ECO:0000256" key="6">
    <source>
        <dbReference type="SAM" id="MobiDB-lite"/>
    </source>
</evidence>
<evidence type="ECO:0000256" key="4">
    <source>
        <dbReference type="ARBA" id="ARBA00022989"/>
    </source>
</evidence>
<feature type="region of interest" description="Disordered" evidence="6">
    <location>
        <begin position="82"/>
        <end position="174"/>
    </location>
</feature>
<evidence type="ECO:0000256" key="1">
    <source>
        <dbReference type="ARBA" id="ARBA00004370"/>
    </source>
</evidence>
<feature type="compositionally biased region" description="Low complexity" evidence="6">
    <location>
        <begin position="119"/>
        <end position="147"/>
    </location>
</feature>
<keyword evidence="3 7" id="KW-0812">Transmembrane</keyword>
<feature type="chain" id="PRO_5002893806" description="Stress response RCI peptide" evidence="8">
    <location>
        <begin position="25"/>
        <end position="174"/>
    </location>
</feature>
<keyword evidence="8" id="KW-0732">Signal</keyword>
<dbReference type="PANTHER" id="PTHR21659">
    <property type="entry name" value="HYDROPHOBIC PROTEIN RCI2 LOW TEMPERATURE AND SALT RESPONSIVE PROTEIN LTI6 -RELATED"/>
    <property type="match status" value="1"/>
</dbReference>
<dbReference type="HOGENOM" id="CLU_107649_0_0_1"/>
<dbReference type="Proteomes" id="UP000002605">
    <property type="component" value="Chromosome 2"/>
</dbReference>
<dbReference type="Pfam" id="PF01679">
    <property type="entry name" value="Pmp3"/>
    <property type="match status" value="1"/>
</dbReference>
<dbReference type="GeneID" id="8046300"/>
<evidence type="ECO:0000313" key="11">
    <source>
        <dbReference type="Proteomes" id="UP000002605"/>
    </source>
</evidence>
<comment type="subcellular location">
    <subcellularLocation>
        <location evidence="1">Membrane</location>
    </subcellularLocation>
</comment>
<keyword evidence="5 7" id="KW-0472">Membrane</keyword>
<feature type="transmembrane region" description="Helical" evidence="7">
    <location>
        <begin position="34"/>
        <end position="55"/>
    </location>
</feature>
<evidence type="ECO:0008006" key="12">
    <source>
        <dbReference type="Google" id="ProtNLM"/>
    </source>
</evidence>
<keyword evidence="4 7" id="KW-1133">Transmembrane helix</keyword>
<organism evidence="10 11">
    <name type="scientific">Candida dubliniensis (strain CD36 / ATCC MYA-646 / CBS 7987 / NCPF 3949 / NRRL Y-17841)</name>
    <name type="common">Yeast</name>
    <dbReference type="NCBI Taxonomy" id="573826"/>
    <lineage>
        <taxon>Eukaryota</taxon>
        <taxon>Fungi</taxon>
        <taxon>Dikarya</taxon>
        <taxon>Ascomycota</taxon>
        <taxon>Saccharomycotina</taxon>
        <taxon>Pichiomycetes</taxon>
        <taxon>Debaryomycetaceae</taxon>
        <taxon>Candida/Lodderomyces clade</taxon>
        <taxon>Candida</taxon>
    </lineage>
</organism>
<evidence type="ECO:0000313" key="9">
    <source>
        <dbReference type="CGD" id="CAL0000166838"/>
    </source>
</evidence>
<feature type="compositionally biased region" description="Basic residues" evidence="6">
    <location>
        <begin position="95"/>
        <end position="107"/>
    </location>
</feature>
<evidence type="ECO:0000256" key="2">
    <source>
        <dbReference type="ARBA" id="ARBA00009530"/>
    </source>
</evidence>
<proteinExistence type="inferred from homology"/>
<sequence>MCLCLSDLFLIVLSVLFPPLPVWIRRGCCSCDSLINIALCMLGYFPGLIHSWYIIAKYPPYYYQQEHKDTIYYVYRSDLENQTPRRSGRNERDACHHHHHHHHHQHHHQNESQNERLIVSNNHSNNNNNNNNNNNYGSVVEGSSSSNLTPVAPVPVENGAPPPAYTEIDNKTQH</sequence>
<dbReference type="RefSeq" id="XP_002418761.1">
    <property type="nucleotide sequence ID" value="XM_002418716.1"/>
</dbReference>
<dbReference type="VEuPathDB" id="FungiDB:CD36_22870"/>
<dbReference type="CGD" id="CAL0000166838">
    <property type="gene designation" value="Cd36_22870"/>
</dbReference>
<evidence type="ECO:0000256" key="7">
    <source>
        <dbReference type="SAM" id="Phobius"/>
    </source>
</evidence>
<dbReference type="OrthoDB" id="2802411at2759"/>
<evidence type="ECO:0000256" key="8">
    <source>
        <dbReference type="SAM" id="SignalP"/>
    </source>
</evidence>
<dbReference type="InterPro" id="IPR000612">
    <property type="entry name" value="PMP3"/>
</dbReference>
<dbReference type="EMBL" id="FM992689">
    <property type="protein sequence ID" value="CAX44066.1"/>
    <property type="molecule type" value="Genomic_DNA"/>
</dbReference>
<dbReference type="AlphaFoldDB" id="B9WCE4"/>
<accession>B9WCE4</accession>
<keyword evidence="11" id="KW-1185">Reference proteome</keyword>
<evidence type="ECO:0000256" key="3">
    <source>
        <dbReference type="ARBA" id="ARBA00022692"/>
    </source>
</evidence>